<evidence type="ECO:0000313" key="3">
    <source>
        <dbReference type="Proteomes" id="UP000594638"/>
    </source>
</evidence>
<accession>A0A8S0TDA9</accession>
<dbReference type="Pfam" id="PF23452">
    <property type="entry name" value="HPAT"/>
    <property type="match status" value="1"/>
</dbReference>
<proteinExistence type="predicted"/>
<feature type="domain" description="Hydroxyproline O-arabinosyltransferase-like" evidence="1">
    <location>
        <begin position="2"/>
        <end position="67"/>
    </location>
</feature>
<dbReference type="OrthoDB" id="10259977at2759"/>
<dbReference type="Proteomes" id="UP000594638">
    <property type="component" value="Unassembled WGS sequence"/>
</dbReference>
<dbReference type="InterPro" id="IPR056508">
    <property type="entry name" value="HPAT-like"/>
</dbReference>
<reference evidence="2 3" key="1">
    <citation type="submission" date="2019-12" db="EMBL/GenBank/DDBJ databases">
        <authorList>
            <person name="Alioto T."/>
            <person name="Alioto T."/>
            <person name="Gomez Garrido J."/>
        </authorList>
    </citation>
    <scope>NUCLEOTIDE SEQUENCE [LARGE SCALE GENOMIC DNA]</scope>
</reference>
<organism evidence="2 3">
    <name type="scientific">Olea europaea subsp. europaea</name>
    <dbReference type="NCBI Taxonomy" id="158383"/>
    <lineage>
        <taxon>Eukaryota</taxon>
        <taxon>Viridiplantae</taxon>
        <taxon>Streptophyta</taxon>
        <taxon>Embryophyta</taxon>
        <taxon>Tracheophyta</taxon>
        <taxon>Spermatophyta</taxon>
        <taxon>Magnoliopsida</taxon>
        <taxon>eudicotyledons</taxon>
        <taxon>Gunneridae</taxon>
        <taxon>Pentapetalae</taxon>
        <taxon>asterids</taxon>
        <taxon>lamiids</taxon>
        <taxon>Lamiales</taxon>
        <taxon>Oleaceae</taxon>
        <taxon>Oleeae</taxon>
        <taxon>Olea</taxon>
    </lineage>
</organism>
<keyword evidence="3" id="KW-1185">Reference proteome</keyword>
<sequence length="78" mass="9467">MDFLEKIAPTWMNVSLKMKNDPKTEYFWMDARNHILFKDFMLQPLSNVETRKKFILHFTYGSDYSMKVNLCFYFLIAL</sequence>
<protein>
    <submittedName>
        <fullName evidence="2">Hydroxyproline O-arabinosyltransferase 3</fullName>
    </submittedName>
</protein>
<evidence type="ECO:0000259" key="1">
    <source>
        <dbReference type="Pfam" id="PF23452"/>
    </source>
</evidence>
<gene>
    <name evidence="2" type="ORF">OLEA9_A040561</name>
</gene>
<name>A0A8S0TDA9_OLEEU</name>
<evidence type="ECO:0000313" key="2">
    <source>
        <dbReference type="EMBL" id="CAA3003044.1"/>
    </source>
</evidence>
<comment type="caution">
    <text evidence="2">The sequence shown here is derived from an EMBL/GenBank/DDBJ whole genome shotgun (WGS) entry which is preliminary data.</text>
</comment>
<dbReference type="EMBL" id="CACTIH010005909">
    <property type="protein sequence ID" value="CAA3003044.1"/>
    <property type="molecule type" value="Genomic_DNA"/>
</dbReference>
<dbReference type="AlphaFoldDB" id="A0A8S0TDA9"/>
<dbReference type="Gramene" id="OE9A040561T1">
    <property type="protein sequence ID" value="OE9A040561C1"/>
    <property type="gene ID" value="OE9A040561"/>
</dbReference>